<proteinExistence type="predicted"/>
<keyword evidence="1" id="KW-0732">Signal</keyword>
<reference evidence="2" key="2">
    <citation type="journal article" date="2022" name="Microbiol. Resour. Announc.">
        <title>Metagenome Sequencing to Explore Phylogenomics of Terrestrial Cyanobacteria.</title>
        <authorList>
            <person name="Ward R.D."/>
            <person name="Stajich J.E."/>
            <person name="Johansen J.R."/>
            <person name="Huntemann M."/>
            <person name="Clum A."/>
            <person name="Foster B."/>
            <person name="Foster B."/>
            <person name="Roux S."/>
            <person name="Palaniappan K."/>
            <person name="Varghese N."/>
            <person name="Mukherjee S."/>
            <person name="Reddy T.B.K."/>
            <person name="Daum C."/>
            <person name="Copeland A."/>
            <person name="Chen I.A."/>
            <person name="Ivanova N.N."/>
            <person name="Kyrpides N.C."/>
            <person name="Shapiro N."/>
            <person name="Eloe-Fadrosh E.A."/>
            <person name="Pietrasiak N."/>
        </authorList>
    </citation>
    <scope>NUCLEOTIDE SEQUENCE</scope>
    <source>
        <strain evidence="2">JT2-VF2</strain>
    </source>
</reference>
<evidence type="ECO:0008006" key="4">
    <source>
        <dbReference type="Google" id="ProtNLM"/>
    </source>
</evidence>
<dbReference type="EMBL" id="JAHHHN010000001">
    <property type="protein sequence ID" value="MBW4560087.1"/>
    <property type="molecule type" value="Genomic_DNA"/>
</dbReference>
<sequence>MNRILKRTLLPGLMAASLASVSLVPVQPAAADDQILRDIGIGAAAGVISGGVRGRGSIINNAVKGAAAGAAVNGVHSTRRQPKNRRNRNIIQDVGIGAAAGTAAGAITRGGKDTLGDAVDGAAAGAAIHVITNGRGRR</sequence>
<feature type="signal peptide" evidence="1">
    <location>
        <begin position="1"/>
        <end position="31"/>
    </location>
</feature>
<dbReference type="AlphaFoldDB" id="A0A951UE21"/>
<accession>A0A951UE21</accession>
<evidence type="ECO:0000313" key="3">
    <source>
        <dbReference type="Proteomes" id="UP000715781"/>
    </source>
</evidence>
<evidence type="ECO:0000313" key="2">
    <source>
        <dbReference type="EMBL" id="MBW4560087.1"/>
    </source>
</evidence>
<reference evidence="2" key="1">
    <citation type="submission" date="2021-05" db="EMBL/GenBank/DDBJ databases">
        <authorList>
            <person name="Pietrasiak N."/>
            <person name="Ward R."/>
            <person name="Stajich J.E."/>
            <person name="Kurbessoian T."/>
        </authorList>
    </citation>
    <scope>NUCLEOTIDE SEQUENCE</scope>
    <source>
        <strain evidence="2">JT2-VF2</strain>
    </source>
</reference>
<evidence type="ECO:0000256" key="1">
    <source>
        <dbReference type="SAM" id="SignalP"/>
    </source>
</evidence>
<organism evidence="2 3">
    <name type="scientific">Mojavia pulchra JT2-VF2</name>
    <dbReference type="NCBI Taxonomy" id="287848"/>
    <lineage>
        <taxon>Bacteria</taxon>
        <taxon>Bacillati</taxon>
        <taxon>Cyanobacteriota</taxon>
        <taxon>Cyanophyceae</taxon>
        <taxon>Nostocales</taxon>
        <taxon>Nostocaceae</taxon>
    </lineage>
</organism>
<comment type="caution">
    <text evidence="2">The sequence shown here is derived from an EMBL/GenBank/DDBJ whole genome shotgun (WGS) entry which is preliminary data.</text>
</comment>
<dbReference type="Proteomes" id="UP000715781">
    <property type="component" value="Unassembled WGS sequence"/>
</dbReference>
<feature type="chain" id="PRO_5038042219" description="Glycine zipper 2TM domain-containing protein" evidence="1">
    <location>
        <begin position="32"/>
        <end position="138"/>
    </location>
</feature>
<protein>
    <recommendedName>
        <fullName evidence="4">Glycine zipper 2TM domain-containing protein</fullName>
    </recommendedName>
</protein>
<gene>
    <name evidence="2" type="ORF">KME32_02835</name>
</gene>
<name>A0A951UE21_9NOST</name>